<gene>
    <name evidence="2" type="ORF">GALMADRAFT_241391</name>
</gene>
<evidence type="ECO:0000256" key="1">
    <source>
        <dbReference type="SAM" id="Phobius"/>
    </source>
</evidence>
<protein>
    <submittedName>
        <fullName evidence="2">Uncharacterized protein</fullName>
    </submittedName>
</protein>
<feature type="transmembrane region" description="Helical" evidence="1">
    <location>
        <begin position="27"/>
        <end position="46"/>
    </location>
</feature>
<proteinExistence type="predicted"/>
<keyword evidence="1" id="KW-0472">Membrane</keyword>
<reference evidence="3" key="1">
    <citation type="journal article" date="2014" name="Proc. Natl. Acad. Sci. U.S.A.">
        <title>Extensive sampling of basidiomycete genomes demonstrates inadequacy of the white-rot/brown-rot paradigm for wood decay fungi.</title>
        <authorList>
            <person name="Riley R."/>
            <person name="Salamov A.A."/>
            <person name="Brown D.W."/>
            <person name="Nagy L.G."/>
            <person name="Floudas D."/>
            <person name="Held B.W."/>
            <person name="Levasseur A."/>
            <person name="Lombard V."/>
            <person name="Morin E."/>
            <person name="Otillar R."/>
            <person name="Lindquist E.A."/>
            <person name="Sun H."/>
            <person name="LaButti K.M."/>
            <person name="Schmutz J."/>
            <person name="Jabbour D."/>
            <person name="Luo H."/>
            <person name="Baker S.E."/>
            <person name="Pisabarro A.G."/>
            <person name="Walton J.D."/>
            <person name="Blanchette R.A."/>
            <person name="Henrissat B."/>
            <person name="Martin F."/>
            <person name="Cullen D."/>
            <person name="Hibbett D.S."/>
            <person name="Grigoriev I.V."/>
        </authorList>
    </citation>
    <scope>NUCLEOTIDE SEQUENCE [LARGE SCALE GENOMIC DNA]</scope>
    <source>
        <strain evidence="3">CBS 339.88</strain>
    </source>
</reference>
<dbReference type="Gene3D" id="6.10.110.10">
    <property type="match status" value="1"/>
</dbReference>
<dbReference type="EMBL" id="KL142371">
    <property type="protein sequence ID" value="KDR80893.1"/>
    <property type="molecule type" value="Genomic_DNA"/>
</dbReference>
<dbReference type="OrthoDB" id="440424at2759"/>
<evidence type="ECO:0000313" key="3">
    <source>
        <dbReference type="Proteomes" id="UP000027222"/>
    </source>
</evidence>
<dbReference type="InterPro" id="IPR038213">
    <property type="entry name" value="IFI6/IFI27-like_sf"/>
</dbReference>
<keyword evidence="1" id="KW-0812">Transmembrane</keyword>
<dbReference type="Proteomes" id="UP000027222">
    <property type="component" value="Unassembled WGS sequence"/>
</dbReference>
<organism evidence="2 3">
    <name type="scientific">Galerina marginata (strain CBS 339.88)</name>
    <dbReference type="NCBI Taxonomy" id="685588"/>
    <lineage>
        <taxon>Eukaryota</taxon>
        <taxon>Fungi</taxon>
        <taxon>Dikarya</taxon>
        <taxon>Basidiomycota</taxon>
        <taxon>Agaricomycotina</taxon>
        <taxon>Agaricomycetes</taxon>
        <taxon>Agaricomycetidae</taxon>
        <taxon>Agaricales</taxon>
        <taxon>Agaricineae</taxon>
        <taxon>Strophariaceae</taxon>
        <taxon>Galerina</taxon>
    </lineage>
</organism>
<keyword evidence="3" id="KW-1185">Reference proteome</keyword>
<keyword evidence="1" id="KW-1133">Transmembrane helix</keyword>
<name>A0A067TPL4_GALM3</name>
<dbReference type="HOGENOM" id="CLU_1749794_0_0_1"/>
<accession>A0A067TPL4</accession>
<sequence>MVPTTKICVPVPTLEGILELVANGWDATAITHPILTGLFFILWSYYPKFPFQVVRYVVWGLPKCIFVWFLRCLGFGEEGIEPDSYASRYQSTYYGAYIPEDSHFAHYQSYGALPLYRTTVHRNEEESSGLWDGFGWALFVGGLVVMVKY</sequence>
<dbReference type="AlphaFoldDB" id="A0A067TPL4"/>
<feature type="transmembrane region" description="Helical" evidence="1">
    <location>
        <begin position="129"/>
        <end position="147"/>
    </location>
</feature>
<feature type="transmembrane region" description="Helical" evidence="1">
    <location>
        <begin position="53"/>
        <end position="70"/>
    </location>
</feature>
<evidence type="ECO:0000313" key="2">
    <source>
        <dbReference type="EMBL" id="KDR80893.1"/>
    </source>
</evidence>